<organism evidence="1 2">
    <name type="scientific">Stieleria magnilauensis</name>
    <dbReference type="NCBI Taxonomy" id="2527963"/>
    <lineage>
        <taxon>Bacteria</taxon>
        <taxon>Pseudomonadati</taxon>
        <taxon>Planctomycetota</taxon>
        <taxon>Planctomycetia</taxon>
        <taxon>Pirellulales</taxon>
        <taxon>Pirellulaceae</taxon>
        <taxon>Stieleria</taxon>
    </lineage>
</organism>
<gene>
    <name evidence="1" type="ORF">TBK1r_44990</name>
</gene>
<sequence length="68" mass="7209">MDGNKENVNPNAMSVDQAAKLLSSAARRQIPASQIADDIAAGAPSNTDGTVNVLHYAAWLLQEMQRGD</sequence>
<dbReference type="RefSeq" id="WP_145215188.1">
    <property type="nucleotide sequence ID" value="NZ_CP036432.1"/>
</dbReference>
<proteinExistence type="predicted"/>
<dbReference type="EMBL" id="CP036432">
    <property type="protein sequence ID" value="QDV85485.1"/>
    <property type="molecule type" value="Genomic_DNA"/>
</dbReference>
<protein>
    <recommendedName>
        <fullName evidence="3">Killing trait</fullName>
    </recommendedName>
</protein>
<reference evidence="1 2" key="1">
    <citation type="submission" date="2019-02" db="EMBL/GenBank/DDBJ databases">
        <title>Deep-cultivation of Planctomycetes and their phenomic and genomic characterization uncovers novel biology.</title>
        <authorList>
            <person name="Wiegand S."/>
            <person name="Jogler M."/>
            <person name="Boedeker C."/>
            <person name="Pinto D."/>
            <person name="Vollmers J."/>
            <person name="Rivas-Marin E."/>
            <person name="Kohn T."/>
            <person name="Peeters S.H."/>
            <person name="Heuer A."/>
            <person name="Rast P."/>
            <person name="Oberbeckmann S."/>
            <person name="Bunk B."/>
            <person name="Jeske O."/>
            <person name="Meyerdierks A."/>
            <person name="Storesund J.E."/>
            <person name="Kallscheuer N."/>
            <person name="Luecker S."/>
            <person name="Lage O.M."/>
            <person name="Pohl T."/>
            <person name="Merkel B.J."/>
            <person name="Hornburger P."/>
            <person name="Mueller R.-W."/>
            <person name="Bruemmer F."/>
            <person name="Labrenz M."/>
            <person name="Spormann A.M."/>
            <person name="Op den Camp H."/>
            <person name="Overmann J."/>
            <person name="Amann R."/>
            <person name="Jetten M.S.M."/>
            <person name="Mascher T."/>
            <person name="Medema M.H."/>
            <person name="Devos D.P."/>
            <person name="Kaster A.-K."/>
            <person name="Ovreas L."/>
            <person name="Rohde M."/>
            <person name="Galperin M.Y."/>
            <person name="Jogler C."/>
        </authorList>
    </citation>
    <scope>NUCLEOTIDE SEQUENCE [LARGE SCALE GENOMIC DNA]</scope>
    <source>
        <strain evidence="1 2">TBK1r</strain>
    </source>
</reference>
<evidence type="ECO:0008006" key="3">
    <source>
        <dbReference type="Google" id="ProtNLM"/>
    </source>
</evidence>
<evidence type="ECO:0000313" key="2">
    <source>
        <dbReference type="Proteomes" id="UP000318081"/>
    </source>
</evidence>
<keyword evidence="2" id="KW-1185">Reference proteome</keyword>
<evidence type="ECO:0000313" key="1">
    <source>
        <dbReference type="EMBL" id="QDV85485.1"/>
    </source>
</evidence>
<name>A0ABX5XTX9_9BACT</name>
<accession>A0ABX5XTX9</accession>
<dbReference type="Proteomes" id="UP000318081">
    <property type="component" value="Chromosome"/>
</dbReference>